<dbReference type="NCBIfam" id="TIGR02122">
    <property type="entry name" value="TRAP_TAXI"/>
    <property type="match status" value="1"/>
</dbReference>
<accession>A0A1F7WHS9</accession>
<dbReference type="EMBL" id="MGFH01000226">
    <property type="protein sequence ID" value="OGM01738.1"/>
    <property type="molecule type" value="Genomic_DNA"/>
</dbReference>
<gene>
    <name evidence="1" type="ORF">A2008_00320</name>
</gene>
<reference evidence="1 2" key="1">
    <citation type="journal article" date="2016" name="Nat. Commun.">
        <title>Thousands of microbial genomes shed light on interconnected biogeochemical processes in an aquifer system.</title>
        <authorList>
            <person name="Anantharaman K."/>
            <person name="Brown C.T."/>
            <person name="Hug L.A."/>
            <person name="Sharon I."/>
            <person name="Castelle C.J."/>
            <person name="Probst A.J."/>
            <person name="Thomas B.C."/>
            <person name="Singh A."/>
            <person name="Wilkins M.J."/>
            <person name="Karaoz U."/>
            <person name="Brodie E.L."/>
            <person name="Williams K.H."/>
            <person name="Hubbard S.S."/>
            <person name="Banfield J.F."/>
        </authorList>
    </citation>
    <scope>NUCLEOTIDE SEQUENCE [LARGE SCALE GENOMIC DNA]</scope>
</reference>
<dbReference type="PANTHER" id="PTHR42941:SF1">
    <property type="entry name" value="SLL1037 PROTEIN"/>
    <property type="match status" value="1"/>
</dbReference>
<dbReference type="PANTHER" id="PTHR42941">
    <property type="entry name" value="SLL1037 PROTEIN"/>
    <property type="match status" value="1"/>
</dbReference>
<dbReference type="Proteomes" id="UP000178735">
    <property type="component" value="Unassembled WGS sequence"/>
</dbReference>
<evidence type="ECO:0000313" key="2">
    <source>
        <dbReference type="Proteomes" id="UP000178735"/>
    </source>
</evidence>
<dbReference type="AlphaFoldDB" id="A0A1F7WHS9"/>
<dbReference type="InterPro" id="IPR011852">
    <property type="entry name" value="TRAP_TAXI"/>
</dbReference>
<sequence length="330" mass="35611">MAVVILAPGFSGRCLASEPKALETKGFFGDIKKSGEKTIITMGTGDPRGLYFYCGKRVEKVINLTNNKYSVIGRSSNGALDNITFVAAKNLDFGFSQLDMLLRAGSGTGEFNGVRHDELAVVTVLFPEVFTIVGNENINKIEDFEDKFISTHLPGSGVFQNSAQFLKIAGLSNSVKKVNLNMGDTEKHFCDGQIDGFFSVIGMPGSIVSNSISKVKGAKVIGLSKELKNKVSDSIRGFVPYEIPVQTYSNDKPVSTIATFAVIFTSKSASDESVKMLLNTIYSLPDFTTAVGTTRGKVRYISRENAAKLLGGVKDLKIHPAAADFFGIKK</sequence>
<evidence type="ECO:0000313" key="1">
    <source>
        <dbReference type="EMBL" id="OGM01738.1"/>
    </source>
</evidence>
<dbReference type="Gene3D" id="3.40.190.10">
    <property type="entry name" value="Periplasmic binding protein-like II"/>
    <property type="match status" value="2"/>
</dbReference>
<proteinExistence type="predicted"/>
<organism evidence="1 2">
    <name type="scientific">Candidatus Wallbacteria bacterium GWC2_49_35</name>
    <dbReference type="NCBI Taxonomy" id="1817813"/>
    <lineage>
        <taxon>Bacteria</taxon>
        <taxon>Candidatus Walliibacteriota</taxon>
    </lineage>
</organism>
<comment type="caution">
    <text evidence="1">The sequence shown here is derived from an EMBL/GenBank/DDBJ whole genome shotgun (WGS) entry which is preliminary data.</text>
</comment>
<evidence type="ECO:0008006" key="3">
    <source>
        <dbReference type="Google" id="ProtNLM"/>
    </source>
</evidence>
<protein>
    <recommendedName>
        <fullName evidence="3">C4-dicarboxylate ABC transporter substrate-binding protein</fullName>
    </recommendedName>
</protein>
<dbReference type="Pfam" id="PF16868">
    <property type="entry name" value="NMT1_3"/>
    <property type="match status" value="1"/>
</dbReference>
<dbReference type="STRING" id="1817813.A2008_00320"/>
<name>A0A1F7WHS9_9BACT</name>
<dbReference type="SUPFAM" id="SSF53850">
    <property type="entry name" value="Periplasmic binding protein-like II"/>
    <property type="match status" value="1"/>
</dbReference>